<gene>
    <name evidence="3" type="ORF">DPMN_137562</name>
</gene>
<feature type="region of interest" description="Disordered" evidence="1">
    <location>
        <begin position="85"/>
        <end position="125"/>
    </location>
</feature>
<dbReference type="Gene3D" id="1.10.533.10">
    <property type="entry name" value="Death Domain, Fas"/>
    <property type="match status" value="1"/>
</dbReference>
<dbReference type="PROSITE" id="PS50017">
    <property type="entry name" value="DEATH_DOMAIN"/>
    <property type="match status" value="1"/>
</dbReference>
<dbReference type="Proteomes" id="UP000828390">
    <property type="component" value="Unassembled WGS sequence"/>
</dbReference>
<feature type="domain" description="Death" evidence="2">
    <location>
        <begin position="123"/>
        <end position="206"/>
    </location>
</feature>
<dbReference type="OrthoDB" id="6157223at2759"/>
<dbReference type="Pfam" id="PF00531">
    <property type="entry name" value="Death"/>
    <property type="match status" value="1"/>
</dbReference>
<protein>
    <recommendedName>
        <fullName evidence="2">Death domain-containing protein</fullName>
    </recommendedName>
</protein>
<feature type="compositionally biased region" description="Polar residues" evidence="1">
    <location>
        <begin position="115"/>
        <end position="125"/>
    </location>
</feature>
<evidence type="ECO:0000313" key="3">
    <source>
        <dbReference type="EMBL" id="KAH3809201.1"/>
    </source>
</evidence>
<sequence length="206" mass="22352">MSTSDSDASDSDLGDLFESAFATGRGTTVIENGGKVTVIKGSDVDFAIPGMAGIRISNRVNAASGISRHLTGSFPGINIGDGSYVATGSGERHGRRKHRKHKSHRRHSPREPRSLTVSTEPPSTSDLDHVCKNIGRRWKKLGSALGISGGRLEGIEYDYRTDGQYEMCWQVLQKWQRSVGSDATVRLLARTLDEIGENELASELPV</sequence>
<proteinExistence type="predicted"/>
<dbReference type="SUPFAM" id="SSF47986">
    <property type="entry name" value="DEATH domain"/>
    <property type="match status" value="1"/>
</dbReference>
<organism evidence="3 4">
    <name type="scientific">Dreissena polymorpha</name>
    <name type="common">Zebra mussel</name>
    <name type="synonym">Mytilus polymorpha</name>
    <dbReference type="NCBI Taxonomy" id="45954"/>
    <lineage>
        <taxon>Eukaryota</taxon>
        <taxon>Metazoa</taxon>
        <taxon>Spiralia</taxon>
        <taxon>Lophotrochozoa</taxon>
        <taxon>Mollusca</taxon>
        <taxon>Bivalvia</taxon>
        <taxon>Autobranchia</taxon>
        <taxon>Heteroconchia</taxon>
        <taxon>Euheterodonta</taxon>
        <taxon>Imparidentia</taxon>
        <taxon>Neoheterodontei</taxon>
        <taxon>Myida</taxon>
        <taxon>Dreissenoidea</taxon>
        <taxon>Dreissenidae</taxon>
        <taxon>Dreissena</taxon>
    </lineage>
</organism>
<keyword evidence="4" id="KW-1185">Reference proteome</keyword>
<accession>A0A9D4G5H6</accession>
<dbReference type="PANTHER" id="PTHR15077">
    <property type="entry name" value="FAS-ASSOCIATING DEATH DOMAIN-CONTAINING PROTEIN FADD"/>
    <property type="match status" value="1"/>
</dbReference>
<feature type="compositionally biased region" description="Basic residues" evidence="1">
    <location>
        <begin position="93"/>
        <end position="108"/>
    </location>
</feature>
<name>A0A9D4G5H6_DREPO</name>
<dbReference type="GO" id="GO:0007165">
    <property type="term" value="P:signal transduction"/>
    <property type="evidence" value="ECO:0007669"/>
    <property type="project" value="InterPro"/>
</dbReference>
<reference evidence="3" key="2">
    <citation type="submission" date="2020-11" db="EMBL/GenBank/DDBJ databases">
        <authorList>
            <person name="McCartney M.A."/>
            <person name="Auch B."/>
            <person name="Kono T."/>
            <person name="Mallez S."/>
            <person name="Becker A."/>
            <person name="Gohl D.M."/>
            <person name="Silverstein K.A.T."/>
            <person name="Koren S."/>
            <person name="Bechman K.B."/>
            <person name="Herman A."/>
            <person name="Abrahante J.E."/>
            <person name="Garbe J."/>
        </authorList>
    </citation>
    <scope>NUCLEOTIDE SEQUENCE</scope>
    <source>
        <strain evidence="3">Duluth1</strain>
        <tissue evidence="3">Whole animal</tissue>
    </source>
</reference>
<evidence type="ECO:0000256" key="1">
    <source>
        <dbReference type="SAM" id="MobiDB-lite"/>
    </source>
</evidence>
<dbReference type="AlphaFoldDB" id="A0A9D4G5H6"/>
<dbReference type="CDD" id="cd01670">
    <property type="entry name" value="Death"/>
    <property type="match status" value="1"/>
</dbReference>
<dbReference type="PANTHER" id="PTHR15077:SF12">
    <property type="entry name" value="DEATH DOMAIN-CONTAINING PROTEIN"/>
    <property type="match status" value="1"/>
</dbReference>
<dbReference type="InterPro" id="IPR016729">
    <property type="entry name" value="FADD"/>
</dbReference>
<comment type="caution">
    <text evidence="3">The sequence shown here is derived from an EMBL/GenBank/DDBJ whole genome shotgun (WGS) entry which is preliminary data.</text>
</comment>
<dbReference type="InterPro" id="IPR000488">
    <property type="entry name" value="Death_dom"/>
</dbReference>
<evidence type="ECO:0000313" key="4">
    <source>
        <dbReference type="Proteomes" id="UP000828390"/>
    </source>
</evidence>
<dbReference type="InterPro" id="IPR011029">
    <property type="entry name" value="DEATH-like_dom_sf"/>
</dbReference>
<dbReference type="EMBL" id="JAIWYP010000006">
    <property type="protein sequence ID" value="KAH3809201.1"/>
    <property type="molecule type" value="Genomic_DNA"/>
</dbReference>
<evidence type="ECO:0000259" key="2">
    <source>
        <dbReference type="PROSITE" id="PS50017"/>
    </source>
</evidence>
<reference evidence="3" key="1">
    <citation type="journal article" date="2019" name="bioRxiv">
        <title>The Genome of the Zebra Mussel, Dreissena polymorpha: A Resource for Invasive Species Research.</title>
        <authorList>
            <person name="McCartney M.A."/>
            <person name="Auch B."/>
            <person name="Kono T."/>
            <person name="Mallez S."/>
            <person name="Zhang Y."/>
            <person name="Obille A."/>
            <person name="Becker A."/>
            <person name="Abrahante J.E."/>
            <person name="Garbe J."/>
            <person name="Badalamenti J.P."/>
            <person name="Herman A."/>
            <person name="Mangelson H."/>
            <person name="Liachko I."/>
            <person name="Sullivan S."/>
            <person name="Sone E.D."/>
            <person name="Koren S."/>
            <person name="Silverstein K.A.T."/>
            <person name="Beckman K.B."/>
            <person name="Gohl D.M."/>
        </authorList>
    </citation>
    <scope>NUCLEOTIDE SEQUENCE</scope>
    <source>
        <strain evidence="3">Duluth1</strain>
        <tissue evidence="3">Whole animal</tissue>
    </source>
</reference>